<dbReference type="EC" id="2.7.1.180" evidence="2 11"/>
<evidence type="ECO:0000256" key="9">
    <source>
        <dbReference type="ARBA" id="ARBA00031306"/>
    </source>
</evidence>
<evidence type="ECO:0000256" key="1">
    <source>
        <dbReference type="ARBA" id="ARBA00008282"/>
    </source>
</evidence>
<feature type="binding site" evidence="12">
    <location>
        <position position="172"/>
    </location>
    <ligand>
        <name>Mg(2+)</name>
        <dbReference type="ChEBI" id="CHEBI:18420"/>
    </ligand>
</feature>
<dbReference type="InterPro" id="IPR024932">
    <property type="entry name" value="ApbE"/>
</dbReference>
<keyword evidence="17" id="KW-1185">Reference proteome</keyword>
<keyword evidence="7 11" id="KW-0274">FAD</keyword>
<dbReference type="SUPFAM" id="SSF143631">
    <property type="entry name" value="ApbE-like"/>
    <property type="match status" value="1"/>
</dbReference>
<evidence type="ECO:0000256" key="7">
    <source>
        <dbReference type="ARBA" id="ARBA00022827"/>
    </source>
</evidence>
<evidence type="ECO:0000256" key="6">
    <source>
        <dbReference type="ARBA" id="ARBA00022723"/>
    </source>
</evidence>
<keyword evidence="6 11" id="KW-0479">Metal-binding</keyword>
<evidence type="ECO:0000256" key="10">
    <source>
        <dbReference type="ARBA" id="ARBA00048540"/>
    </source>
</evidence>
<evidence type="ECO:0000313" key="17">
    <source>
        <dbReference type="Proteomes" id="UP001271263"/>
    </source>
</evidence>
<evidence type="ECO:0000256" key="3">
    <source>
        <dbReference type="ARBA" id="ARBA00016337"/>
    </source>
</evidence>
<evidence type="ECO:0000256" key="4">
    <source>
        <dbReference type="ARBA" id="ARBA00022630"/>
    </source>
</evidence>
<name>A0AAW8NKA0_9GAMM</name>
<keyword evidence="8 11" id="KW-0460">Magnesium</keyword>
<sequence length="343" mass="37918">MNKLKLVCLAFCLCLPQAWAMGEKAYFSGKTMGTTYSVQADLTNVELTAKRLQKRVETELAEVNQSLSVFIEDSEIAQVNRFTSKVPIMLSKQLHDVLEIAQQVSLQTDGALDITLGPVIEFWGFGVKPRDLQQKDRGQLEVARSKTGMDGFVLSANTLEKLTPSLMINPSAVAKGYGVDRVAQLLDQAGVNHYLIEIGGEIVTKGHPELDRPWRVAITRPERLSLQYQQIISVNNMALATSGSYVNYIESQGRTLSHIIDPSTGMPIRNSVVSTTVLHRQCAVADAFATAFMVLNSNRSIEIANQLGLAVMLIEQNEQGFKTHFSDAMYPYLLNHSDRLNGV</sequence>
<evidence type="ECO:0000256" key="11">
    <source>
        <dbReference type="PIRNR" id="PIRNR006268"/>
    </source>
</evidence>
<evidence type="ECO:0000313" key="14">
    <source>
        <dbReference type="EMBL" id="MDR8523195.1"/>
    </source>
</evidence>
<gene>
    <name evidence="14" type="ORF">OS133_05770</name>
    <name evidence="15" type="ORF">OS134_09730</name>
</gene>
<organism evidence="14 16">
    <name type="scientific">Shewanella fidelis</name>
    <dbReference type="NCBI Taxonomy" id="173509"/>
    <lineage>
        <taxon>Bacteria</taxon>
        <taxon>Pseudomonadati</taxon>
        <taxon>Pseudomonadota</taxon>
        <taxon>Gammaproteobacteria</taxon>
        <taxon>Alteromonadales</taxon>
        <taxon>Shewanellaceae</taxon>
        <taxon>Shewanella</taxon>
    </lineage>
</organism>
<dbReference type="Proteomes" id="UP001259340">
    <property type="component" value="Unassembled WGS sequence"/>
</dbReference>
<feature type="binding site" evidence="12">
    <location>
        <position position="286"/>
    </location>
    <ligand>
        <name>Mg(2+)</name>
        <dbReference type="ChEBI" id="CHEBI:18420"/>
    </ligand>
</feature>
<comment type="cofactor">
    <cofactor evidence="12">
        <name>Mg(2+)</name>
        <dbReference type="ChEBI" id="CHEBI:18420"/>
    </cofactor>
    <cofactor evidence="12">
        <name>Mn(2+)</name>
        <dbReference type="ChEBI" id="CHEBI:29035"/>
    </cofactor>
    <text evidence="12">Magnesium. Can also use manganese.</text>
</comment>
<comment type="similarity">
    <text evidence="1 11">Belongs to the ApbE family.</text>
</comment>
<dbReference type="InterPro" id="IPR003374">
    <property type="entry name" value="ApbE-like_sf"/>
</dbReference>
<feature type="signal peptide" evidence="13">
    <location>
        <begin position="1"/>
        <end position="20"/>
    </location>
</feature>
<keyword evidence="4 11" id="KW-0285">Flavoprotein</keyword>
<feature type="chain" id="PRO_5043701241" description="FAD:protein FMN transferase" evidence="13">
    <location>
        <begin position="21"/>
        <end position="343"/>
    </location>
</feature>
<dbReference type="Proteomes" id="UP001271263">
    <property type="component" value="Unassembled WGS sequence"/>
</dbReference>
<keyword evidence="13" id="KW-0732">Signal</keyword>
<dbReference type="PIRSF" id="PIRSF006268">
    <property type="entry name" value="ApbE"/>
    <property type="match status" value="1"/>
</dbReference>
<evidence type="ECO:0000256" key="5">
    <source>
        <dbReference type="ARBA" id="ARBA00022679"/>
    </source>
</evidence>
<dbReference type="GO" id="GO:0016740">
    <property type="term" value="F:transferase activity"/>
    <property type="evidence" value="ECO:0007669"/>
    <property type="project" value="UniProtKB-UniRule"/>
</dbReference>
<feature type="binding site" evidence="12">
    <location>
        <position position="290"/>
    </location>
    <ligand>
        <name>Mg(2+)</name>
        <dbReference type="ChEBI" id="CHEBI:18420"/>
    </ligand>
</feature>
<evidence type="ECO:0000313" key="15">
    <source>
        <dbReference type="EMBL" id="MDW4824336.1"/>
    </source>
</evidence>
<accession>A0AAW8NKA0</accession>
<dbReference type="RefSeq" id="WP_310654270.1">
    <property type="nucleotide sequence ID" value="NZ_JAPMLA010000003.1"/>
</dbReference>
<evidence type="ECO:0000313" key="16">
    <source>
        <dbReference type="Proteomes" id="UP001259340"/>
    </source>
</evidence>
<comment type="caution">
    <text evidence="14">The sequence shown here is derived from an EMBL/GenBank/DDBJ whole genome shotgun (WGS) entry which is preliminary data.</text>
</comment>
<keyword evidence="5 11" id="KW-0808">Transferase</keyword>
<evidence type="ECO:0000256" key="8">
    <source>
        <dbReference type="ARBA" id="ARBA00022842"/>
    </source>
</evidence>
<dbReference type="EMBL" id="JAPMLE010000001">
    <property type="protein sequence ID" value="MDR8523195.1"/>
    <property type="molecule type" value="Genomic_DNA"/>
</dbReference>
<reference evidence="14" key="2">
    <citation type="submission" date="2022-11" db="EMBL/GenBank/DDBJ databases">
        <title>Prophages regulate Shewanella fidelis motility and biofilm formation: implications for gut colonization dynamics in Ciona robusta.</title>
        <authorList>
            <person name="Natarajan O."/>
            <person name="Gibboney S.L."/>
            <person name="Young M.N."/>
            <person name="Lim S.J."/>
            <person name="Pluta N."/>
            <person name="Atkinson C.G.F."/>
            <person name="Leigh B.A."/>
            <person name="Liberti A."/>
            <person name="Kees E."/>
            <person name="Breitbart M."/>
            <person name="Gralnick J."/>
            <person name="Dishaw L.J."/>
        </authorList>
    </citation>
    <scope>NUCLEOTIDE SEQUENCE</scope>
    <source>
        <strain evidence="14">3313</strain>
    </source>
</reference>
<reference evidence="15 17" key="1">
    <citation type="journal article" date="2022" name="bioRxiv">
        <title>Prophages regulate Shewanella fidelis 3313 motility and biofilm formation: implications for gut colonization dynamics in Ciona robusta.</title>
        <authorList>
            <person name="Natarajan O."/>
            <person name="Gibboney S.L."/>
            <person name="Young M.N."/>
            <person name="Lim S.J."/>
            <person name="Pluta N."/>
            <person name="Atkinson C.G."/>
            <person name="Leigh B.A."/>
            <person name="Liberti A."/>
            <person name="Kees E.D."/>
            <person name="Breitbart M."/>
            <person name="Gralnick J.A."/>
            <person name="Dishaw L.J."/>
        </authorList>
    </citation>
    <scope>NUCLEOTIDE SEQUENCE [LARGE SCALE GENOMIC DNA]</scope>
    <source>
        <strain evidence="15 17">JG4066</strain>
    </source>
</reference>
<dbReference type="PANTHER" id="PTHR30040">
    <property type="entry name" value="THIAMINE BIOSYNTHESIS LIPOPROTEIN APBE"/>
    <property type="match status" value="1"/>
</dbReference>
<comment type="catalytic activity">
    <reaction evidence="10 11">
        <text>L-threonyl-[protein] + FAD = FMN-L-threonyl-[protein] + AMP + H(+)</text>
        <dbReference type="Rhea" id="RHEA:36847"/>
        <dbReference type="Rhea" id="RHEA-COMP:11060"/>
        <dbReference type="Rhea" id="RHEA-COMP:11061"/>
        <dbReference type="ChEBI" id="CHEBI:15378"/>
        <dbReference type="ChEBI" id="CHEBI:30013"/>
        <dbReference type="ChEBI" id="CHEBI:57692"/>
        <dbReference type="ChEBI" id="CHEBI:74257"/>
        <dbReference type="ChEBI" id="CHEBI:456215"/>
        <dbReference type="EC" id="2.7.1.180"/>
    </reaction>
</comment>
<protein>
    <recommendedName>
        <fullName evidence="3 11">FAD:protein FMN transferase</fullName>
        <ecNumber evidence="2 11">2.7.1.180</ecNumber>
    </recommendedName>
    <alternativeName>
        <fullName evidence="9 11">Flavin transferase</fullName>
    </alternativeName>
</protein>
<dbReference type="Pfam" id="PF02424">
    <property type="entry name" value="ApbE"/>
    <property type="match status" value="1"/>
</dbReference>
<dbReference type="EMBL" id="JAPMLD010000003">
    <property type="protein sequence ID" value="MDW4824336.1"/>
    <property type="molecule type" value="Genomic_DNA"/>
</dbReference>
<dbReference type="PANTHER" id="PTHR30040:SF2">
    <property type="entry name" value="FAD:PROTEIN FMN TRANSFERASE"/>
    <property type="match status" value="1"/>
</dbReference>
<evidence type="ECO:0000256" key="12">
    <source>
        <dbReference type="PIRSR" id="PIRSR006268-2"/>
    </source>
</evidence>
<proteinExistence type="inferred from homology"/>
<evidence type="ECO:0000256" key="2">
    <source>
        <dbReference type="ARBA" id="ARBA00011955"/>
    </source>
</evidence>
<evidence type="ECO:0000256" key="13">
    <source>
        <dbReference type="SAM" id="SignalP"/>
    </source>
</evidence>
<dbReference type="AlphaFoldDB" id="A0AAW8NKA0"/>
<dbReference type="Gene3D" id="3.10.520.10">
    <property type="entry name" value="ApbE-like domains"/>
    <property type="match status" value="1"/>
</dbReference>
<dbReference type="GO" id="GO:0046872">
    <property type="term" value="F:metal ion binding"/>
    <property type="evidence" value="ECO:0007669"/>
    <property type="project" value="UniProtKB-UniRule"/>
</dbReference>